<comment type="caution">
    <text evidence="1">Lacks conserved residue(s) required for the propagation of feature annotation.</text>
</comment>
<dbReference type="GO" id="GO:0005634">
    <property type="term" value="C:nucleus"/>
    <property type="evidence" value="ECO:0007669"/>
    <property type="project" value="UniProtKB-SubCell"/>
</dbReference>
<feature type="domain" description="T-box" evidence="2">
    <location>
        <begin position="259"/>
        <end position="377"/>
    </location>
</feature>
<reference evidence="4" key="1">
    <citation type="submission" date="2022-11" db="UniProtKB">
        <authorList>
            <consortium name="WormBaseParasite"/>
        </authorList>
    </citation>
    <scope>IDENTIFICATION</scope>
</reference>
<dbReference type="WBParaSite" id="PDA_v2.g7220.t1">
    <property type="protein sequence ID" value="PDA_v2.g7220.t1"/>
    <property type="gene ID" value="PDA_v2.g7220"/>
</dbReference>
<dbReference type="AlphaFoldDB" id="A0A914QTJ4"/>
<dbReference type="Proteomes" id="UP000887578">
    <property type="component" value="Unplaced"/>
</dbReference>
<evidence type="ECO:0000259" key="2">
    <source>
        <dbReference type="PROSITE" id="PS50252"/>
    </source>
</evidence>
<protein>
    <submittedName>
        <fullName evidence="4">T-box domain-containing protein</fullName>
    </submittedName>
</protein>
<evidence type="ECO:0000313" key="4">
    <source>
        <dbReference type="WBParaSite" id="PDA_v2.g7220.t1"/>
    </source>
</evidence>
<name>A0A914QTJ4_9BILA</name>
<comment type="subcellular location">
    <subcellularLocation>
        <location evidence="1">Nucleus</location>
    </subcellularLocation>
</comment>
<evidence type="ECO:0000313" key="3">
    <source>
        <dbReference type="Proteomes" id="UP000887578"/>
    </source>
</evidence>
<keyword evidence="3" id="KW-1185">Reference proteome</keyword>
<proteinExistence type="predicted"/>
<keyword evidence="1" id="KW-0539">Nucleus</keyword>
<dbReference type="InterPro" id="IPR046360">
    <property type="entry name" value="T-box_DNA-bd"/>
</dbReference>
<sequence>MIIQKELYDRCCPAYQRVIDELEEKLIAINAPEDDIPILKQCFSIIMEDHGEFFCVNPYGKKHFKYMNFYNTQGVDDGNDVEEEDLCFPHSRLKECLRYFESETSCLPLKNSKYCRFFLDDKEMLDEYKKVMIEYGPVKLEWKNLFDFEVKNNMEDVAENDTAGFEMEEVEPLENESGDVEMEKVEPFDKKICSLFYDTYQRQNFSLPGPQIFYILNNADHRIWNNFNLSANDPGRLFISSLIRHLFRCEAKYLYLAYQSLSFDEVKFLIAHGNVVEFCLPDSKILDENGQYVHLEEIMKYLPNIENLVLPNIKVNSETGHALTKLNFNSKIFIFSIHAVFGDPFDKNEFLKFVKANRDDKLDLRMKFNGFNPNFVTKFIEIMDDYKMSCSYVETSFYIKSV</sequence>
<accession>A0A914QTJ4</accession>
<dbReference type="GO" id="GO:0003677">
    <property type="term" value="F:DNA binding"/>
    <property type="evidence" value="ECO:0007669"/>
    <property type="project" value="UniProtKB-UniRule"/>
</dbReference>
<keyword evidence="1" id="KW-0238">DNA-binding</keyword>
<evidence type="ECO:0000256" key="1">
    <source>
        <dbReference type="PROSITE-ProRule" id="PRU00201"/>
    </source>
</evidence>
<organism evidence="3 4">
    <name type="scientific">Panagrolaimus davidi</name>
    <dbReference type="NCBI Taxonomy" id="227884"/>
    <lineage>
        <taxon>Eukaryota</taxon>
        <taxon>Metazoa</taxon>
        <taxon>Ecdysozoa</taxon>
        <taxon>Nematoda</taxon>
        <taxon>Chromadorea</taxon>
        <taxon>Rhabditida</taxon>
        <taxon>Tylenchina</taxon>
        <taxon>Panagrolaimomorpha</taxon>
        <taxon>Panagrolaimoidea</taxon>
        <taxon>Panagrolaimidae</taxon>
        <taxon>Panagrolaimus</taxon>
    </lineage>
</organism>
<dbReference type="GO" id="GO:0045893">
    <property type="term" value="P:positive regulation of DNA-templated transcription"/>
    <property type="evidence" value="ECO:0007669"/>
    <property type="project" value="InterPro"/>
</dbReference>
<dbReference type="GO" id="GO:0003700">
    <property type="term" value="F:DNA-binding transcription factor activity"/>
    <property type="evidence" value="ECO:0007669"/>
    <property type="project" value="InterPro"/>
</dbReference>
<dbReference type="PROSITE" id="PS50252">
    <property type="entry name" value="TBOX_3"/>
    <property type="match status" value="1"/>
</dbReference>